<evidence type="ECO:0000313" key="2">
    <source>
        <dbReference type="Proteomes" id="UP000054805"/>
    </source>
</evidence>
<gene>
    <name evidence="1" type="ORF">T4B_15142</name>
</gene>
<proteinExistence type="predicted"/>
<dbReference type="AlphaFoldDB" id="A0A0V1IAJ0"/>
<organism evidence="1 2">
    <name type="scientific">Trichinella pseudospiralis</name>
    <name type="common">Parasitic roundworm</name>
    <dbReference type="NCBI Taxonomy" id="6337"/>
    <lineage>
        <taxon>Eukaryota</taxon>
        <taxon>Metazoa</taxon>
        <taxon>Ecdysozoa</taxon>
        <taxon>Nematoda</taxon>
        <taxon>Enoplea</taxon>
        <taxon>Dorylaimia</taxon>
        <taxon>Trichinellida</taxon>
        <taxon>Trichinellidae</taxon>
        <taxon>Trichinella</taxon>
    </lineage>
</organism>
<reference evidence="1 2" key="1">
    <citation type="submission" date="2015-01" db="EMBL/GenBank/DDBJ databases">
        <title>Evolution of Trichinella species and genotypes.</title>
        <authorList>
            <person name="Korhonen P.K."/>
            <person name="Edoardo P."/>
            <person name="Giuseppe L.R."/>
            <person name="Gasser R.B."/>
        </authorList>
    </citation>
    <scope>NUCLEOTIDE SEQUENCE [LARGE SCALE GENOMIC DNA]</scope>
    <source>
        <strain evidence="1">ISS588</strain>
    </source>
</reference>
<comment type="caution">
    <text evidence="1">The sequence shown here is derived from an EMBL/GenBank/DDBJ whole genome shotgun (WGS) entry which is preliminary data.</text>
</comment>
<accession>A0A0V1IAJ0</accession>
<name>A0A0V1IAJ0_TRIPS</name>
<evidence type="ECO:0000313" key="1">
    <source>
        <dbReference type="EMBL" id="KRZ19852.1"/>
    </source>
</evidence>
<dbReference type="EMBL" id="JYDS01000263">
    <property type="protein sequence ID" value="KRZ19852.1"/>
    <property type="molecule type" value="Genomic_DNA"/>
</dbReference>
<dbReference type="Proteomes" id="UP000054805">
    <property type="component" value="Unassembled WGS sequence"/>
</dbReference>
<keyword evidence="2" id="KW-1185">Reference proteome</keyword>
<protein>
    <submittedName>
        <fullName evidence="1">Uncharacterized protein</fullName>
    </submittedName>
</protein>
<sequence>MSHLPFQIQNPHSNCFDQSDRDFMMGKEKRTGCEIRVKTKTLNDRIGKRRGKILRINLECKHDEAKGA</sequence>